<gene>
    <name evidence="1" type="ORF">LCGC14_0692960</name>
</gene>
<dbReference type="EMBL" id="LAZR01001451">
    <property type="protein sequence ID" value="KKN44449.1"/>
    <property type="molecule type" value="Genomic_DNA"/>
</dbReference>
<dbReference type="AlphaFoldDB" id="A0A0F9QPU3"/>
<accession>A0A0F9QPU3</accession>
<protein>
    <submittedName>
        <fullName evidence="1">Uncharacterized protein</fullName>
    </submittedName>
</protein>
<evidence type="ECO:0000313" key="1">
    <source>
        <dbReference type="EMBL" id="KKN44449.1"/>
    </source>
</evidence>
<organism evidence="1">
    <name type="scientific">marine sediment metagenome</name>
    <dbReference type="NCBI Taxonomy" id="412755"/>
    <lineage>
        <taxon>unclassified sequences</taxon>
        <taxon>metagenomes</taxon>
        <taxon>ecological metagenomes</taxon>
    </lineage>
</organism>
<name>A0A0F9QPU3_9ZZZZ</name>
<proteinExistence type="predicted"/>
<reference evidence="1" key="1">
    <citation type="journal article" date="2015" name="Nature">
        <title>Complex archaea that bridge the gap between prokaryotes and eukaryotes.</title>
        <authorList>
            <person name="Spang A."/>
            <person name="Saw J.H."/>
            <person name="Jorgensen S.L."/>
            <person name="Zaremba-Niedzwiedzka K."/>
            <person name="Martijn J."/>
            <person name="Lind A.E."/>
            <person name="van Eijk R."/>
            <person name="Schleper C."/>
            <person name="Guy L."/>
            <person name="Ettema T.J."/>
        </authorList>
    </citation>
    <scope>NUCLEOTIDE SEQUENCE</scope>
</reference>
<sequence length="86" mass="9433">MPTNRIIVEYEQGVAKLTVWDGAGTLIDCSSIFEEVRDLTAQGRASSSLSLKADSLQTNMKFDAVKKELVYDVAPDVVSQILQMVP</sequence>
<comment type="caution">
    <text evidence="1">The sequence shown here is derived from an EMBL/GenBank/DDBJ whole genome shotgun (WGS) entry which is preliminary data.</text>
</comment>